<comment type="caution">
    <text evidence="9">The sequence shown here is derived from an EMBL/GenBank/DDBJ whole genome shotgun (WGS) entry which is preliminary data.</text>
</comment>
<evidence type="ECO:0000256" key="6">
    <source>
        <dbReference type="ARBA" id="ARBA00022777"/>
    </source>
</evidence>
<dbReference type="SMART" id="SM00387">
    <property type="entry name" value="HATPase_c"/>
    <property type="match status" value="1"/>
</dbReference>
<evidence type="ECO:0000313" key="9">
    <source>
        <dbReference type="EMBL" id="MFC7272552.1"/>
    </source>
</evidence>
<evidence type="ECO:0000256" key="4">
    <source>
        <dbReference type="ARBA" id="ARBA00022679"/>
    </source>
</evidence>
<dbReference type="GO" id="GO:0016301">
    <property type="term" value="F:kinase activity"/>
    <property type="evidence" value="ECO:0007669"/>
    <property type="project" value="UniProtKB-KW"/>
</dbReference>
<dbReference type="InterPro" id="IPR003594">
    <property type="entry name" value="HATPase_dom"/>
</dbReference>
<gene>
    <name evidence="9" type="ORF">ACFQS1_01045</name>
</gene>
<organism evidence="9 10">
    <name type="scientific">Paractinoplanes rhizophilus</name>
    <dbReference type="NCBI Taxonomy" id="1416877"/>
    <lineage>
        <taxon>Bacteria</taxon>
        <taxon>Bacillati</taxon>
        <taxon>Actinomycetota</taxon>
        <taxon>Actinomycetes</taxon>
        <taxon>Micromonosporales</taxon>
        <taxon>Micromonosporaceae</taxon>
        <taxon>Paractinoplanes</taxon>
    </lineage>
</organism>
<keyword evidence="7" id="KW-0472">Membrane</keyword>
<proteinExistence type="predicted"/>
<dbReference type="Pfam" id="PF02518">
    <property type="entry name" value="HATPase_c"/>
    <property type="match status" value="1"/>
</dbReference>
<dbReference type="InterPro" id="IPR036890">
    <property type="entry name" value="HATPase_C_sf"/>
</dbReference>
<keyword evidence="6 9" id="KW-0418">Kinase</keyword>
<dbReference type="RefSeq" id="WP_378963933.1">
    <property type="nucleotide sequence ID" value="NZ_JBHTBJ010000001.1"/>
</dbReference>
<protein>
    <recommendedName>
        <fullName evidence="2">histidine kinase</fullName>
        <ecNumber evidence="2">2.7.13.3</ecNumber>
    </recommendedName>
</protein>
<dbReference type="EC" id="2.7.13.3" evidence="2"/>
<dbReference type="Gene3D" id="3.30.565.10">
    <property type="entry name" value="Histidine kinase-like ATPase, C-terminal domain"/>
    <property type="match status" value="1"/>
</dbReference>
<keyword evidence="4" id="KW-0808">Transferase</keyword>
<dbReference type="EMBL" id="JBHTBJ010000001">
    <property type="protein sequence ID" value="MFC7272552.1"/>
    <property type="molecule type" value="Genomic_DNA"/>
</dbReference>
<evidence type="ECO:0000256" key="2">
    <source>
        <dbReference type="ARBA" id="ARBA00012438"/>
    </source>
</evidence>
<accession>A0ABW2HJH7</accession>
<keyword evidence="5" id="KW-0812">Transmembrane</keyword>
<feature type="domain" description="Histidine kinase" evidence="8">
    <location>
        <begin position="94"/>
        <end position="296"/>
    </location>
</feature>
<reference evidence="10" key="1">
    <citation type="journal article" date="2019" name="Int. J. Syst. Evol. Microbiol.">
        <title>The Global Catalogue of Microorganisms (GCM) 10K type strain sequencing project: providing services to taxonomists for standard genome sequencing and annotation.</title>
        <authorList>
            <consortium name="The Broad Institute Genomics Platform"/>
            <consortium name="The Broad Institute Genome Sequencing Center for Infectious Disease"/>
            <person name="Wu L."/>
            <person name="Ma J."/>
        </authorList>
    </citation>
    <scope>NUCLEOTIDE SEQUENCE [LARGE SCALE GENOMIC DNA]</scope>
    <source>
        <strain evidence="10">XZYJT-10</strain>
    </source>
</reference>
<evidence type="ECO:0000256" key="5">
    <source>
        <dbReference type="ARBA" id="ARBA00022692"/>
    </source>
</evidence>
<evidence type="ECO:0000313" key="10">
    <source>
        <dbReference type="Proteomes" id="UP001596548"/>
    </source>
</evidence>
<dbReference type="InterPro" id="IPR050428">
    <property type="entry name" value="TCS_sensor_his_kinase"/>
</dbReference>
<evidence type="ECO:0000256" key="3">
    <source>
        <dbReference type="ARBA" id="ARBA00022553"/>
    </source>
</evidence>
<name>A0ABW2HJH7_9ACTN</name>
<comment type="catalytic activity">
    <reaction evidence="1">
        <text>ATP + protein L-histidine = ADP + protein N-phospho-L-histidine.</text>
        <dbReference type="EC" id="2.7.13.3"/>
    </reaction>
</comment>
<dbReference type="InterPro" id="IPR005467">
    <property type="entry name" value="His_kinase_dom"/>
</dbReference>
<keyword evidence="3" id="KW-0597">Phosphoprotein</keyword>
<sequence length="299" mass="32270">MDATLIAVTMVMIAGLAVVVAVQYRQAVGQQLILRQATDAARRSDQQHRETMVALIEAVRALQPAPPEIAAVTATEAPGTEPAPELTDSNIVQELTHSLRTPLHAIRYETEAIELTHLDDESLRDQCGQIGRFVETCDVFLSVFGQVVDAARRTERLRDAPLPETIRTLHAAAEAAHQRGTKLILLGVPELVADYQNTYLAALLMPLIENAVEASEPAGEITVEYQPEPGYATLRCANAVPPGTELPAPGFSTKHPGPGLGLKVAERLADMHRGGRVDIALQDGRALVVVRLPDTRGEI</sequence>
<evidence type="ECO:0000256" key="7">
    <source>
        <dbReference type="ARBA" id="ARBA00022989"/>
    </source>
</evidence>
<dbReference type="Proteomes" id="UP001596548">
    <property type="component" value="Unassembled WGS sequence"/>
</dbReference>
<dbReference type="PANTHER" id="PTHR45436:SF5">
    <property type="entry name" value="SENSOR HISTIDINE KINASE TRCS"/>
    <property type="match status" value="1"/>
</dbReference>
<dbReference type="PROSITE" id="PS50109">
    <property type="entry name" value="HIS_KIN"/>
    <property type="match status" value="1"/>
</dbReference>
<evidence type="ECO:0000259" key="8">
    <source>
        <dbReference type="PROSITE" id="PS50109"/>
    </source>
</evidence>
<dbReference type="SUPFAM" id="SSF55874">
    <property type="entry name" value="ATPase domain of HSP90 chaperone/DNA topoisomerase II/histidine kinase"/>
    <property type="match status" value="1"/>
</dbReference>
<dbReference type="PANTHER" id="PTHR45436">
    <property type="entry name" value="SENSOR HISTIDINE KINASE YKOH"/>
    <property type="match status" value="1"/>
</dbReference>
<keyword evidence="7" id="KW-1133">Transmembrane helix</keyword>
<keyword evidence="10" id="KW-1185">Reference proteome</keyword>
<evidence type="ECO:0000256" key="1">
    <source>
        <dbReference type="ARBA" id="ARBA00000085"/>
    </source>
</evidence>